<feature type="domain" description="FAD dependent oxidoreductase" evidence="1">
    <location>
        <begin position="41"/>
        <end position="455"/>
    </location>
</feature>
<dbReference type="InterPro" id="IPR036188">
    <property type="entry name" value="FAD/NAD-bd_sf"/>
</dbReference>
<dbReference type="Gene3D" id="3.30.9.10">
    <property type="entry name" value="D-Amino Acid Oxidase, subunit A, domain 2"/>
    <property type="match status" value="1"/>
</dbReference>
<dbReference type="Proteomes" id="UP000813824">
    <property type="component" value="Unassembled WGS sequence"/>
</dbReference>
<gene>
    <name evidence="2" type="ORF">BXZ70DRAFT_1011069</name>
</gene>
<name>A0A8K0XLR5_9AGAR</name>
<dbReference type="EMBL" id="JAEVFJ010000035">
    <property type="protein sequence ID" value="KAH8091664.1"/>
    <property type="molecule type" value="Genomic_DNA"/>
</dbReference>
<dbReference type="Gene3D" id="3.50.50.60">
    <property type="entry name" value="FAD/NAD(P)-binding domain"/>
    <property type="match status" value="1"/>
</dbReference>
<dbReference type="GO" id="GO:0005737">
    <property type="term" value="C:cytoplasm"/>
    <property type="evidence" value="ECO:0007669"/>
    <property type="project" value="TreeGrafter"/>
</dbReference>
<evidence type="ECO:0000313" key="3">
    <source>
        <dbReference type="Proteomes" id="UP000813824"/>
    </source>
</evidence>
<sequence length="477" mass="52028">MAHYQASLPVPNPTRSFWVTATDLFPSASEGSSGPITEDADICIVGSGITGVSTAYHLAKILQEKDIGQRSSGTLKVVILEAREFCSGATGRNGGHLTETRQFFSEFSRVEAQQGVDEAVRAKALEHHNVQGIIAYLRENGLEDHVDFVQGGLLTLFVTDEEYRVTREQYDAATKAGVNVEGIQWLTAEQTQDRFGASYRAMLSAGNNLWPLKLVSALYNSAVAIGSSESSRTKLSLAIHTLTPVTAITAIPQPSPRRYSLSTPRGPISCSYVIHATNAYVSHLLPHMAGPEGVIPTRGQVIATRAKVTADILTKVAGSANEDYEYWFPRPVRGAEEDMSKYPLIIFGGGREVTLPEGGEYYVTDDSVVNPKVGQFLREFLPRTFPGRFELNNEPEMEWTGIMGFTKSTDPFVGPVVDRSKPGSGKSFAGQYVSAGYTGHGMPRAFACAEAVAQMVVAEIEGKEWEVPNWFPRSYLM</sequence>
<dbReference type="Pfam" id="PF01266">
    <property type="entry name" value="DAO"/>
    <property type="match status" value="1"/>
</dbReference>
<accession>A0A8K0XLR5</accession>
<dbReference type="SUPFAM" id="SSF51971">
    <property type="entry name" value="Nucleotide-binding domain"/>
    <property type="match status" value="1"/>
</dbReference>
<reference evidence="2" key="1">
    <citation type="journal article" date="2021" name="New Phytol.">
        <title>Evolutionary innovations through gain and loss of genes in the ectomycorrhizal Boletales.</title>
        <authorList>
            <person name="Wu G."/>
            <person name="Miyauchi S."/>
            <person name="Morin E."/>
            <person name="Kuo A."/>
            <person name="Drula E."/>
            <person name="Varga T."/>
            <person name="Kohler A."/>
            <person name="Feng B."/>
            <person name="Cao Y."/>
            <person name="Lipzen A."/>
            <person name="Daum C."/>
            <person name="Hundley H."/>
            <person name="Pangilinan J."/>
            <person name="Johnson J."/>
            <person name="Barry K."/>
            <person name="LaButti K."/>
            <person name="Ng V."/>
            <person name="Ahrendt S."/>
            <person name="Min B."/>
            <person name="Choi I.G."/>
            <person name="Park H."/>
            <person name="Plett J.M."/>
            <person name="Magnuson J."/>
            <person name="Spatafora J.W."/>
            <person name="Nagy L.G."/>
            <person name="Henrissat B."/>
            <person name="Grigoriev I.V."/>
            <person name="Yang Z.L."/>
            <person name="Xu J."/>
            <person name="Martin F.M."/>
        </authorList>
    </citation>
    <scope>NUCLEOTIDE SEQUENCE</scope>
    <source>
        <strain evidence="2">KKN 215</strain>
    </source>
</reference>
<dbReference type="PANTHER" id="PTHR13847">
    <property type="entry name" value="SARCOSINE DEHYDROGENASE-RELATED"/>
    <property type="match status" value="1"/>
</dbReference>
<keyword evidence="3" id="KW-1185">Reference proteome</keyword>
<organism evidence="2 3">
    <name type="scientific">Cristinia sonorae</name>
    <dbReference type="NCBI Taxonomy" id="1940300"/>
    <lineage>
        <taxon>Eukaryota</taxon>
        <taxon>Fungi</taxon>
        <taxon>Dikarya</taxon>
        <taxon>Basidiomycota</taxon>
        <taxon>Agaricomycotina</taxon>
        <taxon>Agaricomycetes</taxon>
        <taxon>Agaricomycetidae</taxon>
        <taxon>Agaricales</taxon>
        <taxon>Pleurotineae</taxon>
        <taxon>Stephanosporaceae</taxon>
        <taxon>Cristinia</taxon>
    </lineage>
</organism>
<proteinExistence type="predicted"/>
<dbReference type="PANTHER" id="PTHR13847:SF260">
    <property type="entry name" value="FAD DEPENDENT OXIDOREDUCTASE DOMAIN-CONTAINING PROTEIN"/>
    <property type="match status" value="1"/>
</dbReference>
<evidence type="ECO:0000313" key="2">
    <source>
        <dbReference type="EMBL" id="KAH8091664.1"/>
    </source>
</evidence>
<dbReference type="InterPro" id="IPR006076">
    <property type="entry name" value="FAD-dep_OxRdtase"/>
</dbReference>
<dbReference type="AlphaFoldDB" id="A0A8K0XLR5"/>
<dbReference type="OrthoDB" id="429143at2759"/>
<evidence type="ECO:0000259" key="1">
    <source>
        <dbReference type="Pfam" id="PF01266"/>
    </source>
</evidence>
<comment type="caution">
    <text evidence="2">The sequence shown here is derived from an EMBL/GenBank/DDBJ whole genome shotgun (WGS) entry which is preliminary data.</text>
</comment>
<protein>
    <submittedName>
        <fullName evidence="2">FAD dependent oxidoreductase</fullName>
    </submittedName>
</protein>